<feature type="transmembrane region" description="Helical" evidence="1">
    <location>
        <begin position="74"/>
        <end position="94"/>
    </location>
</feature>
<reference evidence="2 3" key="1">
    <citation type="journal article" date="2019" name="Nat. Ecol. Evol.">
        <title>Megaphylogeny resolves global patterns of mushroom evolution.</title>
        <authorList>
            <person name="Varga T."/>
            <person name="Krizsan K."/>
            <person name="Foldi C."/>
            <person name="Dima B."/>
            <person name="Sanchez-Garcia M."/>
            <person name="Sanchez-Ramirez S."/>
            <person name="Szollosi G.J."/>
            <person name="Szarkandi J.G."/>
            <person name="Papp V."/>
            <person name="Albert L."/>
            <person name="Andreopoulos W."/>
            <person name="Angelini C."/>
            <person name="Antonin V."/>
            <person name="Barry K.W."/>
            <person name="Bougher N.L."/>
            <person name="Buchanan P."/>
            <person name="Buyck B."/>
            <person name="Bense V."/>
            <person name="Catcheside P."/>
            <person name="Chovatia M."/>
            <person name="Cooper J."/>
            <person name="Damon W."/>
            <person name="Desjardin D."/>
            <person name="Finy P."/>
            <person name="Geml J."/>
            <person name="Haridas S."/>
            <person name="Hughes K."/>
            <person name="Justo A."/>
            <person name="Karasinski D."/>
            <person name="Kautmanova I."/>
            <person name="Kiss B."/>
            <person name="Kocsube S."/>
            <person name="Kotiranta H."/>
            <person name="LaButti K.M."/>
            <person name="Lechner B.E."/>
            <person name="Liimatainen K."/>
            <person name="Lipzen A."/>
            <person name="Lukacs Z."/>
            <person name="Mihaltcheva S."/>
            <person name="Morgado L.N."/>
            <person name="Niskanen T."/>
            <person name="Noordeloos M.E."/>
            <person name="Ohm R.A."/>
            <person name="Ortiz-Santana B."/>
            <person name="Ovrebo C."/>
            <person name="Racz N."/>
            <person name="Riley R."/>
            <person name="Savchenko A."/>
            <person name="Shiryaev A."/>
            <person name="Soop K."/>
            <person name="Spirin V."/>
            <person name="Szebenyi C."/>
            <person name="Tomsovsky M."/>
            <person name="Tulloss R.E."/>
            <person name="Uehling J."/>
            <person name="Grigoriev I.V."/>
            <person name="Vagvolgyi C."/>
            <person name="Papp T."/>
            <person name="Martin F.M."/>
            <person name="Miettinen O."/>
            <person name="Hibbett D.S."/>
            <person name="Nagy L.G."/>
        </authorList>
    </citation>
    <scope>NUCLEOTIDE SEQUENCE [LARGE SCALE GENOMIC DNA]</scope>
    <source>
        <strain evidence="2 3">CBS 121175</strain>
    </source>
</reference>
<name>A0A5C3KXV4_COPMA</name>
<feature type="transmembrane region" description="Helical" evidence="1">
    <location>
        <begin position="12"/>
        <end position="31"/>
    </location>
</feature>
<evidence type="ECO:0008006" key="4">
    <source>
        <dbReference type="Google" id="ProtNLM"/>
    </source>
</evidence>
<protein>
    <recommendedName>
        <fullName evidence="4">MARVEL domain-containing protein</fullName>
    </recommendedName>
</protein>
<keyword evidence="1" id="KW-0812">Transmembrane</keyword>
<keyword evidence="3" id="KW-1185">Reference proteome</keyword>
<proteinExistence type="predicted"/>
<feature type="transmembrane region" description="Helical" evidence="1">
    <location>
        <begin position="43"/>
        <end position="62"/>
    </location>
</feature>
<feature type="transmembrane region" description="Helical" evidence="1">
    <location>
        <begin position="114"/>
        <end position="136"/>
    </location>
</feature>
<dbReference type="Proteomes" id="UP000307440">
    <property type="component" value="Unassembled WGS sequence"/>
</dbReference>
<sequence length="219" mass="23875">MTTRVRNYRLGFYVLASILSAVVVGLGARLVNNFASGESGRLGAFSVFTIVVAALSIVWFVASVQWSRTRTEAIMYFILGALWLALAALTTDIMGDNECVTESGENTCGMIRAIQVISWILFALFVIAFVTLLQLISQARTYGFPHVWGLPIQELPWFGEVRNGYGAHSATPPVPAMAGYPQNHVYPQQQQVYPAYPTDTGTTIIQPGVNGGPPMVTRV</sequence>
<dbReference type="AlphaFoldDB" id="A0A5C3KXV4"/>
<organism evidence="2 3">
    <name type="scientific">Coprinopsis marcescibilis</name>
    <name type="common">Agaric fungus</name>
    <name type="synonym">Psathyrella marcescibilis</name>
    <dbReference type="NCBI Taxonomy" id="230819"/>
    <lineage>
        <taxon>Eukaryota</taxon>
        <taxon>Fungi</taxon>
        <taxon>Dikarya</taxon>
        <taxon>Basidiomycota</taxon>
        <taxon>Agaricomycotina</taxon>
        <taxon>Agaricomycetes</taxon>
        <taxon>Agaricomycetidae</taxon>
        <taxon>Agaricales</taxon>
        <taxon>Agaricineae</taxon>
        <taxon>Psathyrellaceae</taxon>
        <taxon>Coprinopsis</taxon>
    </lineage>
</organism>
<dbReference type="STRING" id="230819.A0A5C3KXV4"/>
<dbReference type="EMBL" id="ML210190">
    <property type="protein sequence ID" value="TFK25137.1"/>
    <property type="molecule type" value="Genomic_DNA"/>
</dbReference>
<evidence type="ECO:0000313" key="2">
    <source>
        <dbReference type="EMBL" id="TFK25137.1"/>
    </source>
</evidence>
<gene>
    <name evidence="2" type="ORF">FA15DRAFT_703991</name>
</gene>
<keyword evidence="1" id="KW-0472">Membrane</keyword>
<evidence type="ECO:0000256" key="1">
    <source>
        <dbReference type="SAM" id="Phobius"/>
    </source>
</evidence>
<keyword evidence="1" id="KW-1133">Transmembrane helix</keyword>
<evidence type="ECO:0000313" key="3">
    <source>
        <dbReference type="Proteomes" id="UP000307440"/>
    </source>
</evidence>
<accession>A0A5C3KXV4</accession>
<dbReference type="OrthoDB" id="3264219at2759"/>